<dbReference type="EMBL" id="JABUMX010000004">
    <property type="protein sequence ID" value="NTS32971.1"/>
    <property type="molecule type" value="Genomic_DNA"/>
</dbReference>
<proteinExistence type="predicted"/>
<evidence type="ECO:0000313" key="2">
    <source>
        <dbReference type="EMBL" id="NTS32971.1"/>
    </source>
</evidence>
<keyword evidence="3" id="KW-1185">Reference proteome</keyword>
<dbReference type="InterPro" id="IPR052917">
    <property type="entry name" value="Stress-Dev_Protein"/>
</dbReference>
<dbReference type="Proteomes" id="UP000550508">
    <property type="component" value="Unassembled WGS sequence"/>
</dbReference>
<dbReference type="AlphaFoldDB" id="A0A849VST4"/>
<gene>
    <name evidence="2" type="ORF">HQ945_17055</name>
</gene>
<comment type="caution">
    <text evidence="2">The sequence shown here is derived from an EMBL/GenBank/DDBJ whole genome shotgun (WGS) entry which is preliminary data.</text>
</comment>
<name>A0A849VST4_9HYPH</name>
<dbReference type="PANTHER" id="PTHR34818">
    <property type="entry name" value="PROTEIN BLI-3"/>
    <property type="match status" value="1"/>
</dbReference>
<evidence type="ECO:0000259" key="1">
    <source>
        <dbReference type="Pfam" id="PF16242"/>
    </source>
</evidence>
<dbReference type="Gene3D" id="2.30.110.10">
    <property type="entry name" value="Electron Transport, Fmn-binding Protein, Chain A"/>
    <property type="match status" value="1"/>
</dbReference>
<dbReference type="Pfam" id="PF16242">
    <property type="entry name" value="Pyrid_ox_like"/>
    <property type="match status" value="1"/>
</dbReference>
<accession>A0A849VST4</accession>
<dbReference type="RefSeq" id="WP_091923562.1">
    <property type="nucleotide sequence ID" value="NZ_JABUMX010000004.1"/>
</dbReference>
<dbReference type="SUPFAM" id="SSF50475">
    <property type="entry name" value="FMN-binding split barrel"/>
    <property type="match status" value="1"/>
</dbReference>
<dbReference type="InterPro" id="IPR038725">
    <property type="entry name" value="YdaG_split_barrel_FMN-bd"/>
</dbReference>
<protein>
    <submittedName>
        <fullName evidence="2">Pyridoxamine 5'-phosphate oxidase family protein</fullName>
    </submittedName>
</protein>
<dbReference type="PANTHER" id="PTHR34818:SF1">
    <property type="entry name" value="PROTEIN BLI-3"/>
    <property type="match status" value="1"/>
</dbReference>
<feature type="domain" description="General stress protein FMN-binding split barrel" evidence="1">
    <location>
        <begin position="8"/>
        <end position="142"/>
    </location>
</feature>
<organism evidence="2 3">
    <name type="scientific">Phyllobacterium pellucidum</name>
    <dbReference type="NCBI Taxonomy" id="2740464"/>
    <lineage>
        <taxon>Bacteria</taxon>
        <taxon>Pseudomonadati</taxon>
        <taxon>Pseudomonadota</taxon>
        <taxon>Alphaproteobacteria</taxon>
        <taxon>Hyphomicrobiales</taxon>
        <taxon>Phyllobacteriaceae</taxon>
        <taxon>Phyllobacterium</taxon>
    </lineage>
</organism>
<dbReference type="InterPro" id="IPR012349">
    <property type="entry name" value="Split_barrel_FMN-bd"/>
</dbReference>
<sequence>MPTAPELREKFWKSLKSDMTMMLGLVGVEESHTRPMTAQLEGDHGPIYFFTSTENSLVQNLQSESRAVATFAAKGNDLFAAVHGGLTVFNDRETIDRLWNRFVAAWFEGGKDDPKLTLLRFDAERAEIWLNESSLLAGVKMLLGVDPKEDYKDDVAEVRLT</sequence>
<evidence type="ECO:0000313" key="3">
    <source>
        <dbReference type="Proteomes" id="UP000550508"/>
    </source>
</evidence>
<reference evidence="2 3" key="1">
    <citation type="submission" date="2020-05" db="EMBL/GenBank/DDBJ databases">
        <authorList>
            <person name="Kim M.K."/>
        </authorList>
    </citation>
    <scope>NUCLEOTIDE SEQUENCE [LARGE SCALE GENOMIC DNA]</scope>
    <source>
        <strain evidence="2 3">BT25</strain>
    </source>
</reference>